<dbReference type="EMBL" id="WWCX01000001">
    <property type="protein sequence ID" value="MYM92389.1"/>
    <property type="molecule type" value="Genomic_DNA"/>
</dbReference>
<dbReference type="Proteomes" id="UP000447355">
    <property type="component" value="Unassembled WGS sequence"/>
</dbReference>
<organism evidence="1 2">
    <name type="scientific">Duganella vulcania</name>
    <dbReference type="NCBI Taxonomy" id="2692166"/>
    <lineage>
        <taxon>Bacteria</taxon>
        <taxon>Pseudomonadati</taxon>
        <taxon>Pseudomonadota</taxon>
        <taxon>Betaproteobacteria</taxon>
        <taxon>Burkholderiales</taxon>
        <taxon>Oxalobacteraceae</taxon>
        <taxon>Telluria group</taxon>
        <taxon>Duganella</taxon>
    </lineage>
</organism>
<sequence>MNIISPDLVTAYTAFNDTAVALRSATLLDARTAADRLEDARKAFQDHFMVAIQVQAAHDKASNKVVATPAA</sequence>
<accession>A0A845GI94</accession>
<reference evidence="1" key="1">
    <citation type="submission" date="2019-12" db="EMBL/GenBank/DDBJ databases">
        <title>Novel species isolated from a subtropical stream in China.</title>
        <authorList>
            <person name="Lu H."/>
        </authorList>
    </citation>
    <scope>NUCLEOTIDE SEQUENCE [LARGE SCALE GENOMIC DNA]</scope>
    <source>
        <strain evidence="1">FT81W</strain>
    </source>
</reference>
<comment type="caution">
    <text evidence="1">The sequence shown here is derived from an EMBL/GenBank/DDBJ whole genome shotgun (WGS) entry which is preliminary data.</text>
</comment>
<evidence type="ECO:0000313" key="1">
    <source>
        <dbReference type="EMBL" id="MYM92389.1"/>
    </source>
</evidence>
<dbReference type="AlphaFoldDB" id="A0A845GI94"/>
<name>A0A845GI94_9BURK</name>
<gene>
    <name evidence="1" type="ORF">GTP90_00780</name>
</gene>
<evidence type="ECO:0000313" key="2">
    <source>
        <dbReference type="Proteomes" id="UP000447355"/>
    </source>
</evidence>
<proteinExistence type="predicted"/>
<protein>
    <submittedName>
        <fullName evidence="1">Uncharacterized protein</fullName>
    </submittedName>
</protein>
<dbReference type="RefSeq" id="WP_161081660.1">
    <property type="nucleotide sequence ID" value="NZ_WWCX01000001.1"/>
</dbReference>